<gene>
    <name evidence="2" type="ORF">F0L74_21590</name>
</gene>
<evidence type="ECO:0000313" key="3">
    <source>
        <dbReference type="Proteomes" id="UP000324611"/>
    </source>
</evidence>
<reference evidence="2 3" key="1">
    <citation type="submission" date="2019-09" db="EMBL/GenBank/DDBJ databases">
        <title>Chitinophaga ginsengihumi sp. nov., isolated from soil of ginseng rhizosphere.</title>
        <authorList>
            <person name="Lee J."/>
        </authorList>
    </citation>
    <scope>NUCLEOTIDE SEQUENCE [LARGE SCALE GENOMIC DNA]</scope>
    <source>
        <strain evidence="2 3">BN140078</strain>
    </source>
</reference>
<reference evidence="2 3" key="2">
    <citation type="submission" date="2019-09" db="EMBL/GenBank/DDBJ databases">
        <authorList>
            <person name="Jin C."/>
        </authorList>
    </citation>
    <scope>NUCLEOTIDE SEQUENCE [LARGE SCALE GENOMIC DNA]</scope>
    <source>
        <strain evidence="2 3">BN140078</strain>
    </source>
</reference>
<dbReference type="EMBL" id="VUOC01000004">
    <property type="protein sequence ID" value="KAA2238810.1"/>
    <property type="molecule type" value="Genomic_DNA"/>
</dbReference>
<protein>
    <submittedName>
        <fullName evidence="2">Uncharacterized protein</fullName>
    </submittedName>
</protein>
<keyword evidence="1" id="KW-0472">Membrane</keyword>
<dbReference type="Proteomes" id="UP000324611">
    <property type="component" value="Unassembled WGS sequence"/>
</dbReference>
<dbReference type="AlphaFoldDB" id="A0A5B2VJQ2"/>
<keyword evidence="1" id="KW-1133">Transmembrane helix</keyword>
<organism evidence="2 3">
    <name type="scientific">Chitinophaga agrisoli</name>
    <dbReference type="NCBI Taxonomy" id="2607653"/>
    <lineage>
        <taxon>Bacteria</taxon>
        <taxon>Pseudomonadati</taxon>
        <taxon>Bacteroidota</taxon>
        <taxon>Chitinophagia</taxon>
        <taxon>Chitinophagales</taxon>
        <taxon>Chitinophagaceae</taxon>
        <taxon>Chitinophaga</taxon>
    </lineage>
</organism>
<proteinExistence type="predicted"/>
<keyword evidence="1" id="KW-0812">Transmembrane</keyword>
<name>A0A5B2VJQ2_9BACT</name>
<evidence type="ECO:0000256" key="1">
    <source>
        <dbReference type="SAM" id="Phobius"/>
    </source>
</evidence>
<keyword evidence="3" id="KW-1185">Reference proteome</keyword>
<dbReference type="RefSeq" id="WP_149839989.1">
    <property type="nucleotide sequence ID" value="NZ_VUOC01000004.1"/>
</dbReference>
<comment type="caution">
    <text evidence="2">The sequence shown here is derived from an EMBL/GenBank/DDBJ whole genome shotgun (WGS) entry which is preliminary data.</text>
</comment>
<evidence type="ECO:0000313" key="2">
    <source>
        <dbReference type="EMBL" id="KAA2238810.1"/>
    </source>
</evidence>
<sequence length="181" mass="21189">MKKKWQESDISALIEEFEQLLFKNNMGIATEEENCRLSELIKIKEVRAWYYKIRDRYPNAQFKIECEPKRRQMKRIVASIVSLLLFCVLLYAIHLVTKDPTPARKSEHGFYGTPLKDLVTKASKQYGKTIVLDQPQIGDIPVSGGFEFESDIRLDDFLYNSTYPYDLRYYTDSLGVIHISY</sequence>
<feature type="transmembrane region" description="Helical" evidence="1">
    <location>
        <begin position="76"/>
        <end position="96"/>
    </location>
</feature>
<accession>A0A5B2VJQ2</accession>